<comment type="similarity">
    <text evidence="2">Belongs to the ABC transporter superfamily.</text>
</comment>
<dbReference type="PROSITE" id="PS50893">
    <property type="entry name" value="ABC_TRANSPORTER_2"/>
    <property type="match status" value="1"/>
</dbReference>
<dbReference type="InterPro" id="IPR017871">
    <property type="entry name" value="ABC_transporter-like_CS"/>
</dbReference>
<evidence type="ECO:0000313" key="11">
    <source>
        <dbReference type="EMBL" id="SDK99151.1"/>
    </source>
</evidence>
<dbReference type="InterPro" id="IPR003439">
    <property type="entry name" value="ABC_transporter-like_ATP-bd"/>
</dbReference>
<dbReference type="InterPro" id="IPR003593">
    <property type="entry name" value="AAA+_ATPase"/>
</dbReference>
<evidence type="ECO:0000256" key="1">
    <source>
        <dbReference type="ARBA" id="ARBA00004202"/>
    </source>
</evidence>
<dbReference type="InterPro" id="IPR027417">
    <property type="entry name" value="P-loop_NTPase"/>
</dbReference>
<dbReference type="GO" id="GO:0005524">
    <property type="term" value="F:ATP binding"/>
    <property type="evidence" value="ECO:0007669"/>
    <property type="project" value="UniProtKB-KW"/>
</dbReference>
<keyword evidence="9" id="KW-0472">Membrane</keyword>
<evidence type="ECO:0000256" key="4">
    <source>
        <dbReference type="ARBA" id="ARBA00022475"/>
    </source>
</evidence>
<reference evidence="12" key="1">
    <citation type="submission" date="2016-10" db="EMBL/GenBank/DDBJ databases">
        <authorList>
            <person name="Varghese N."/>
            <person name="Submissions S."/>
        </authorList>
    </citation>
    <scope>NUCLEOTIDE SEQUENCE [LARGE SCALE GENOMIC DNA]</scope>
    <source>
        <strain evidence="12">CGMCC 1.11012</strain>
    </source>
</reference>
<dbReference type="GO" id="GO:0005886">
    <property type="term" value="C:plasma membrane"/>
    <property type="evidence" value="ECO:0007669"/>
    <property type="project" value="UniProtKB-SubCell"/>
</dbReference>
<dbReference type="STRING" id="1174501.SAMN05216192_16426"/>
<keyword evidence="3" id="KW-0813">Transport</keyword>
<keyword evidence="12" id="KW-1185">Reference proteome</keyword>
<dbReference type="EMBL" id="FNDX01000064">
    <property type="protein sequence ID" value="SDK99151.1"/>
    <property type="molecule type" value="Genomic_DNA"/>
</dbReference>
<keyword evidence="6" id="KW-0547">Nucleotide-binding</keyword>
<evidence type="ECO:0000256" key="6">
    <source>
        <dbReference type="ARBA" id="ARBA00022741"/>
    </source>
</evidence>
<keyword evidence="7 11" id="KW-0067">ATP-binding</keyword>
<name>A0A1G9GEV0_9BACL</name>
<organism evidence="11 12">
    <name type="scientific">Paenibacillus typhae</name>
    <dbReference type="NCBI Taxonomy" id="1174501"/>
    <lineage>
        <taxon>Bacteria</taxon>
        <taxon>Bacillati</taxon>
        <taxon>Bacillota</taxon>
        <taxon>Bacilli</taxon>
        <taxon>Bacillales</taxon>
        <taxon>Paenibacillaceae</taxon>
        <taxon>Paenibacillus</taxon>
    </lineage>
</organism>
<comment type="subcellular location">
    <subcellularLocation>
        <location evidence="1">Cell membrane</location>
        <topology evidence="1">Peripheral membrane protein</topology>
    </subcellularLocation>
</comment>
<dbReference type="Proteomes" id="UP000199050">
    <property type="component" value="Unassembled WGS sequence"/>
</dbReference>
<evidence type="ECO:0000259" key="10">
    <source>
        <dbReference type="PROSITE" id="PS50893"/>
    </source>
</evidence>
<dbReference type="Gene3D" id="3.40.50.300">
    <property type="entry name" value="P-loop containing nucleotide triphosphate hydrolases"/>
    <property type="match status" value="1"/>
</dbReference>
<gene>
    <name evidence="11" type="ORF">SAMN05216192_16426</name>
</gene>
<sequence length="263" mass="29046">MLQFDEITIRNRSRVLVDRVSMNVLPGEWHALVGQSGSGKSLLSRSAGLLLPPNLSAEGSIRLGDTELTGMNRRSIRQVLGRRLAYIFQDYQAAFAPFRTIGQHFSEAIALHDKEHLKEARTRTAIALESVGLEGSLAGRYPFQLSGGQLQRASIALALLFTPDVLIADEVTTALDSVSGHRVLSLLNRLRLDTGCSILFITHDWRHVRRHTDRIAVMKEGRIVEAGGTHRVLDHPRHDYTRQLIAAAPVLTRLPSGLQEVGG</sequence>
<protein>
    <submittedName>
        <fullName evidence="11">Peptide/nickel transport system ATP-binding protein</fullName>
    </submittedName>
</protein>
<dbReference type="PANTHER" id="PTHR43297">
    <property type="entry name" value="OLIGOPEPTIDE TRANSPORT ATP-BINDING PROTEIN APPD"/>
    <property type="match status" value="1"/>
</dbReference>
<evidence type="ECO:0000256" key="9">
    <source>
        <dbReference type="ARBA" id="ARBA00023136"/>
    </source>
</evidence>
<keyword evidence="5" id="KW-0997">Cell inner membrane</keyword>
<dbReference type="SMART" id="SM00382">
    <property type="entry name" value="AAA"/>
    <property type="match status" value="1"/>
</dbReference>
<accession>A0A1G9GEV0</accession>
<evidence type="ECO:0000256" key="7">
    <source>
        <dbReference type="ARBA" id="ARBA00022840"/>
    </source>
</evidence>
<keyword evidence="4" id="KW-1003">Cell membrane</keyword>
<dbReference type="AlphaFoldDB" id="A0A1G9GEV0"/>
<dbReference type="CDD" id="cd03257">
    <property type="entry name" value="ABC_NikE_OppD_transporters"/>
    <property type="match status" value="1"/>
</dbReference>
<evidence type="ECO:0000256" key="3">
    <source>
        <dbReference type="ARBA" id="ARBA00022448"/>
    </source>
</evidence>
<evidence type="ECO:0000256" key="2">
    <source>
        <dbReference type="ARBA" id="ARBA00005417"/>
    </source>
</evidence>
<dbReference type="GO" id="GO:0016887">
    <property type="term" value="F:ATP hydrolysis activity"/>
    <property type="evidence" value="ECO:0007669"/>
    <property type="project" value="InterPro"/>
</dbReference>
<dbReference type="OrthoDB" id="9802264at2"/>
<dbReference type="InterPro" id="IPR050388">
    <property type="entry name" value="ABC_Ni/Peptide_Import"/>
</dbReference>
<dbReference type="Pfam" id="PF00005">
    <property type="entry name" value="ABC_tran"/>
    <property type="match status" value="1"/>
</dbReference>
<keyword evidence="8" id="KW-1278">Translocase</keyword>
<dbReference type="PANTHER" id="PTHR43297:SF14">
    <property type="entry name" value="ATPASE AAA-TYPE CORE DOMAIN-CONTAINING PROTEIN"/>
    <property type="match status" value="1"/>
</dbReference>
<evidence type="ECO:0000313" key="12">
    <source>
        <dbReference type="Proteomes" id="UP000199050"/>
    </source>
</evidence>
<dbReference type="SUPFAM" id="SSF52540">
    <property type="entry name" value="P-loop containing nucleoside triphosphate hydrolases"/>
    <property type="match status" value="1"/>
</dbReference>
<dbReference type="RefSeq" id="WP_090719923.1">
    <property type="nucleotide sequence ID" value="NZ_CBCSKY010000067.1"/>
</dbReference>
<evidence type="ECO:0000256" key="8">
    <source>
        <dbReference type="ARBA" id="ARBA00022967"/>
    </source>
</evidence>
<feature type="domain" description="ABC transporter" evidence="10">
    <location>
        <begin position="2"/>
        <end position="245"/>
    </location>
</feature>
<dbReference type="PROSITE" id="PS00211">
    <property type="entry name" value="ABC_TRANSPORTER_1"/>
    <property type="match status" value="1"/>
</dbReference>
<evidence type="ECO:0000256" key="5">
    <source>
        <dbReference type="ARBA" id="ARBA00022519"/>
    </source>
</evidence>
<proteinExistence type="inferred from homology"/>